<dbReference type="PANTHER" id="PTHR28066">
    <property type="entry name" value="37S RIBOSOMAL PROTEIN MRP10, MITOCHONDRIAL"/>
    <property type="match status" value="1"/>
</dbReference>
<dbReference type="Proteomes" id="UP000245699">
    <property type="component" value="Unassembled WGS sequence"/>
</dbReference>
<dbReference type="PANTHER" id="PTHR28066:SF1">
    <property type="entry name" value="SMALL RIBOSOMAL SUBUNIT PROTEIN MS37"/>
    <property type="match status" value="1"/>
</dbReference>
<dbReference type="AlphaFoldDB" id="A0A2T9Y995"/>
<protein>
    <recommendedName>
        <fullName evidence="5">CHCH domain-containing protein</fullName>
    </recommendedName>
</protein>
<dbReference type="InterPro" id="IPR017264">
    <property type="entry name" value="Ribosomal_mS37_fun"/>
</dbReference>
<evidence type="ECO:0000313" key="4">
    <source>
        <dbReference type="Proteomes" id="UP000245699"/>
    </source>
</evidence>
<evidence type="ECO:0000313" key="3">
    <source>
        <dbReference type="EMBL" id="PVU93707.1"/>
    </source>
</evidence>
<evidence type="ECO:0000313" key="2">
    <source>
        <dbReference type="EMBL" id="PVU88884.1"/>
    </source>
</evidence>
<evidence type="ECO:0008006" key="5">
    <source>
        <dbReference type="Google" id="ProtNLM"/>
    </source>
</evidence>
<gene>
    <name evidence="3" type="ORF">BB559_003189</name>
    <name evidence="2" type="ORF">BB559_005329</name>
    <name evidence="1" type="ORF">BB559_005691</name>
</gene>
<dbReference type="GO" id="GO:0003735">
    <property type="term" value="F:structural constituent of ribosome"/>
    <property type="evidence" value="ECO:0007669"/>
    <property type="project" value="InterPro"/>
</dbReference>
<dbReference type="EMBL" id="MBFT01000306">
    <property type="protein sequence ID" value="PVU93707.1"/>
    <property type="molecule type" value="Genomic_DNA"/>
</dbReference>
<dbReference type="GO" id="GO:0005763">
    <property type="term" value="C:mitochondrial small ribosomal subunit"/>
    <property type="evidence" value="ECO:0007669"/>
    <property type="project" value="TreeGrafter"/>
</dbReference>
<evidence type="ECO:0000313" key="1">
    <source>
        <dbReference type="EMBL" id="PVU88227.1"/>
    </source>
</evidence>
<keyword evidence="4" id="KW-1185">Reference proteome</keyword>
<proteinExistence type="predicted"/>
<dbReference type="GO" id="GO:0032543">
    <property type="term" value="P:mitochondrial translation"/>
    <property type="evidence" value="ECO:0007669"/>
    <property type="project" value="InterPro"/>
</dbReference>
<sequence>MSVNLKKLRVKPKKFINPTSCAIEMTSLLNCWSSLTIDDSRCANSAKALMLCVQKTNVAVKPKNNINYHLSRLGKQVFGK</sequence>
<accession>A0A2T9Y995</accession>
<organism evidence="2 4">
    <name type="scientific">Furculomyces boomerangus</name>
    <dbReference type="NCBI Taxonomy" id="61424"/>
    <lineage>
        <taxon>Eukaryota</taxon>
        <taxon>Fungi</taxon>
        <taxon>Fungi incertae sedis</taxon>
        <taxon>Zoopagomycota</taxon>
        <taxon>Kickxellomycotina</taxon>
        <taxon>Harpellomycetes</taxon>
        <taxon>Harpellales</taxon>
        <taxon>Harpellaceae</taxon>
        <taxon>Furculomyces</taxon>
    </lineage>
</organism>
<dbReference type="EMBL" id="MBFT01000590">
    <property type="protein sequence ID" value="PVU88884.1"/>
    <property type="molecule type" value="Genomic_DNA"/>
</dbReference>
<reference evidence="2 4" key="1">
    <citation type="journal article" date="2018" name="MBio">
        <title>Comparative Genomics Reveals the Core Gene Toolbox for the Fungus-Insect Symbiosis.</title>
        <authorList>
            <person name="Wang Y."/>
            <person name="Stata M."/>
            <person name="Wang W."/>
            <person name="Stajich J.E."/>
            <person name="White M.M."/>
            <person name="Moncalvo J.M."/>
        </authorList>
    </citation>
    <scope>NUCLEOTIDE SEQUENCE [LARGE SCALE GENOMIC DNA]</scope>
    <source>
        <strain evidence="2 4">AUS-77-4</strain>
    </source>
</reference>
<comment type="caution">
    <text evidence="2">The sequence shown here is derived from an EMBL/GenBank/DDBJ whole genome shotgun (WGS) entry which is preliminary data.</text>
</comment>
<name>A0A2T9Y995_9FUNG</name>
<dbReference type="OrthoDB" id="2210at2759"/>
<dbReference type="STRING" id="61424.A0A2T9Y995"/>
<dbReference type="EMBL" id="MBFT01000647">
    <property type="protein sequence ID" value="PVU88227.1"/>
    <property type="molecule type" value="Genomic_DNA"/>
</dbReference>